<feature type="domain" description="AMP-dependent synthetase/ligase" evidence="5">
    <location>
        <begin position="10"/>
        <end position="422"/>
    </location>
</feature>
<evidence type="ECO:0000256" key="1">
    <source>
        <dbReference type="ARBA" id="ARBA00022598"/>
    </source>
</evidence>
<protein>
    <submittedName>
        <fullName evidence="6">AMP-dependent synthetase/ligase</fullName>
    </submittedName>
</protein>
<keyword evidence="7" id="KW-1185">Reference proteome</keyword>
<comment type="catalytic activity">
    <reaction evidence="4">
        <text>a long-chain fatty acid + ATP + CoA = a long-chain fatty acyl-CoA + AMP + diphosphate</text>
        <dbReference type="Rhea" id="RHEA:15421"/>
        <dbReference type="ChEBI" id="CHEBI:30616"/>
        <dbReference type="ChEBI" id="CHEBI:33019"/>
        <dbReference type="ChEBI" id="CHEBI:57287"/>
        <dbReference type="ChEBI" id="CHEBI:57560"/>
        <dbReference type="ChEBI" id="CHEBI:83139"/>
        <dbReference type="ChEBI" id="CHEBI:456215"/>
        <dbReference type="EC" id="6.2.1.3"/>
    </reaction>
    <physiologicalReaction direction="left-to-right" evidence="4">
        <dbReference type="Rhea" id="RHEA:15422"/>
    </physiologicalReaction>
</comment>
<evidence type="ECO:0000313" key="6">
    <source>
        <dbReference type="EMBL" id="WXB13234.1"/>
    </source>
</evidence>
<keyword evidence="1" id="KW-0436">Ligase</keyword>
<dbReference type="InterPro" id="IPR000873">
    <property type="entry name" value="AMP-dep_synth/lig_dom"/>
</dbReference>
<evidence type="ECO:0000256" key="4">
    <source>
        <dbReference type="ARBA" id="ARBA00024484"/>
    </source>
</evidence>
<dbReference type="InterPro" id="IPR045851">
    <property type="entry name" value="AMP-bd_C_sf"/>
</dbReference>
<dbReference type="PANTHER" id="PTHR43272">
    <property type="entry name" value="LONG-CHAIN-FATTY-ACID--COA LIGASE"/>
    <property type="match status" value="1"/>
</dbReference>
<dbReference type="RefSeq" id="WP_394822855.1">
    <property type="nucleotide sequence ID" value="NZ_CP089984.1"/>
</dbReference>
<proteinExistence type="predicted"/>
<dbReference type="PROSITE" id="PS00455">
    <property type="entry name" value="AMP_BINDING"/>
    <property type="match status" value="1"/>
</dbReference>
<dbReference type="CDD" id="cd05907">
    <property type="entry name" value="VL_LC_FACS_like"/>
    <property type="match status" value="1"/>
</dbReference>
<dbReference type="Gene3D" id="3.40.50.12780">
    <property type="entry name" value="N-terminal domain of ligase-like"/>
    <property type="match status" value="1"/>
</dbReference>
<evidence type="ECO:0000256" key="2">
    <source>
        <dbReference type="ARBA" id="ARBA00022832"/>
    </source>
</evidence>
<evidence type="ECO:0000313" key="7">
    <source>
        <dbReference type="Proteomes" id="UP001370348"/>
    </source>
</evidence>
<dbReference type="InterPro" id="IPR020845">
    <property type="entry name" value="AMP-binding_CS"/>
</dbReference>
<evidence type="ECO:0000259" key="5">
    <source>
        <dbReference type="Pfam" id="PF00501"/>
    </source>
</evidence>
<keyword evidence="3" id="KW-0443">Lipid metabolism</keyword>
<reference evidence="6 7" key="1">
    <citation type="submission" date="2021-12" db="EMBL/GenBank/DDBJ databases">
        <title>Discovery of the Pendulisporaceae a myxobacterial family with distinct sporulation behavior and unique specialized metabolism.</title>
        <authorList>
            <person name="Garcia R."/>
            <person name="Popoff A."/>
            <person name="Bader C.D."/>
            <person name="Loehr J."/>
            <person name="Walesch S."/>
            <person name="Walt C."/>
            <person name="Boldt J."/>
            <person name="Bunk B."/>
            <person name="Haeckl F.J.F.P.J."/>
            <person name="Gunesch A.P."/>
            <person name="Birkelbach J."/>
            <person name="Nuebel U."/>
            <person name="Pietschmann T."/>
            <person name="Bach T."/>
            <person name="Mueller R."/>
        </authorList>
    </citation>
    <scope>NUCLEOTIDE SEQUENCE [LARGE SCALE GENOMIC DNA]</scope>
    <source>
        <strain evidence="6 7">MSr11954</strain>
    </source>
</reference>
<gene>
    <name evidence="6" type="ORF">LZC94_35995</name>
</gene>
<name>A0ABZ2LQP2_9BACT</name>
<organism evidence="6 7">
    <name type="scientific">Pendulispora albinea</name>
    <dbReference type="NCBI Taxonomy" id="2741071"/>
    <lineage>
        <taxon>Bacteria</taxon>
        <taxon>Pseudomonadati</taxon>
        <taxon>Myxococcota</taxon>
        <taxon>Myxococcia</taxon>
        <taxon>Myxococcales</taxon>
        <taxon>Sorangiineae</taxon>
        <taxon>Pendulisporaceae</taxon>
        <taxon>Pendulispora</taxon>
    </lineage>
</organism>
<dbReference type="InterPro" id="IPR042099">
    <property type="entry name" value="ANL_N_sf"/>
</dbReference>
<keyword evidence="2" id="KW-0276">Fatty acid metabolism</keyword>
<dbReference type="Gene3D" id="3.30.300.30">
    <property type="match status" value="1"/>
</dbReference>
<dbReference type="Proteomes" id="UP001370348">
    <property type="component" value="Chromosome"/>
</dbReference>
<dbReference type="Pfam" id="PF23562">
    <property type="entry name" value="AMP-binding_C_3"/>
    <property type="match status" value="1"/>
</dbReference>
<dbReference type="EMBL" id="CP089984">
    <property type="protein sequence ID" value="WXB13234.1"/>
    <property type="molecule type" value="Genomic_DNA"/>
</dbReference>
<dbReference type="PANTHER" id="PTHR43272:SF32">
    <property type="entry name" value="AMP-DEPENDENT SYNTHETASE_LIGASE DOMAIN-CONTAINING PROTEIN"/>
    <property type="match status" value="1"/>
</dbReference>
<dbReference type="Pfam" id="PF00501">
    <property type="entry name" value="AMP-binding"/>
    <property type="match status" value="1"/>
</dbReference>
<accession>A0ABZ2LQP2</accession>
<evidence type="ECO:0000256" key="3">
    <source>
        <dbReference type="ARBA" id="ARBA00023098"/>
    </source>
</evidence>
<dbReference type="SUPFAM" id="SSF56801">
    <property type="entry name" value="Acetyl-CoA synthetase-like"/>
    <property type="match status" value="1"/>
</dbReference>
<sequence>MAETIVERLFNQAKIRPNAPAYYEKQGGAYVSTSWQGYVDQVRAAGKALIALGVKPGGTVSILGYNRPEWVITNLAAMSVGAAAAGIYVTSSAPEVHYIVGHAASSVLLIETAEHWEKVKAGWGELPELAHVVVMRGGPAPDDPRVLSWEAFLAKGSEVPDSLLDERRHALEPGGLALLIYTSGTTGPPKGVMISHDNLAWTADAALGLIQCFPSDCVVSYLPLPHIAEQLFTLHLAITAGYQVYFAESLEKLPENLKEVQPTIFLGVPRTWEKMHAGISAKFAEAKGVKRAMLEFARRTAAAHSSYICRGETPPTSLRLRYKLATRLVLSKLKPAIGMGRARLCVVGAAPIGREVLEFFASLDIIIQEVYGQSEDTGPTSFNQPGKIRLGTVGTPFPGVEVRIAQDGEVIVRGRNVFLGYYKDPEATAETLQDGWLHSGDLGIFDGQGFLNITGRKKEILITAGGKNITPKNIEEGLKKHPLISEAIAIGDRRKYLTALIALDPEATKVFAKERGLDARDGADLHQAPEVVAAVQQAVDETNEQLARVETIKKFAILPRPLSMEKGELTPTLKVKRRVVNENFSQEIEAMYRE</sequence>